<dbReference type="RefSeq" id="WP_140839580.1">
    <property type="nucleotide sequence ID" value="NZ_RCZI01000001.1"/>
</dbReference>
<proteinExistence type="predicted"/>
<feature type="chain" id="PRO_5021453377" description="Surface-adhesin protein E-like domain-containing protein" evidence="1">
    <location>
        <begin position="19"/>
        <end position="140"/>
    </location>
</feature>
<feature type="domain" description="Surface-adhesin protein E-like" evidence="2">
    <location>
        <begin position="26"/>
        <end position="135"/>
    </location>
</feature>
<protein>
    <recommendedName>
        <fullName evidence="2">Surface-adhesin protein E-like domain-containing protein</fullName>
    </recommendedName>
</protein>
<dbReference type="EMBL" id="RCZI01000001">
    <property type="protein sequence ID" value="TPG30817.1"/>
    <property type="molecule type" value="Genomic_DNA"/>
</dbReference>
<evidence type="ECO:0000313" key="4">
    <source>
        <dbReference type="Proteomes" id="UP000319212"/>
    </source>
</evidence>
<dbReference type="InterPro" id="IPR031939">
    <property type="entry name" value="Adhesin_E-like"/>
</dbReference>
<dbReference type="Pfam" id="PF16747">
    <property type="entry name" value="Adhesin_E"/>
    <property type="match status" value="1"/>
</dbReference>
<reference evidence="3 4" key="1">
    <citation type="journal article" date="2019" name="Environ. Microbiol.">
        <title>Species interactions and distinct microbial communities in high Arctic permafrost affected cryosols are associated with the CH4 and CO2 gas fluxes.</title>
        <authorList>
            <person name="Altshuler I."/>
            <person name="Hamel J."/>
            <person name="Turney S."/>
            <person name="Magnuson E."/>
            <person name="Levesque R."/>
            <person name="Greer C."/>
            <person name="Whyte L.G."/>
        </authorList>
    </citation>
    <scope>NUCLEOTIDE SEQUENCE [LARGE SCALE GENOMIC DNA]</scope>
    <source>
        <strain evidence="3 4">S06.C</strain>
    </source>
</reference>
<dbReference type="Proteomes" id="UP000319212">
    <property type="component" value="Unassembled WGS sequence"/>
</dbReference>
<evidence type="ECO:0000259" key="2">
    <source>
        <dbReference type="Pfam" id="PF16747"/>
    </source>
</evidence>
<organism evidence="3 4">
    <name type="scientific">Variovorax guangxiensis</name>
    <dbReference type="NCBI Taxonomy" id="1775474"/>
    <lineage>
        <taxon>Bacteria</taxon>
        <taxon>Pseudomonadati</taxon>
        <taxon>Pseudomonadota</taxon>
        <taxon>Betaproteobacteria</taxon>
        <taxon>Burkholderiales</taxon>
        <taxon>Comamonadaceae</taxon>
        <taxon>Variovorax</taxon>
    </lineage>
</organism>
<name>A0A502DZQ8_9BURK</name>
<comment type="caution">
    <text evidence="3">The sequence shown here is derived from an EMBL/GenBank/DDBJ whole genome shotgun (WGS) entry which is preliminary data.</text>
</comment>
<feature type="signal peptide" evidence="1">
    <location>
        <begin position="1"/>
        <end position="18"/>
    </location>
</feature>
<gene>
    <name evidence="3" type="ORF">EAH82_05020</name>
</gene>
<keyword evidence="1" id="KW-0732">Signal</keyword>
<sequence length="140" mass="15623">MWVMGLWAGLVCCSSAQAQSRWFTVAGNPADAAVDTVQVDPVALRSDGALKMLSLRVSRAGLRRNWEGLPYRSYESEVAFDCRTGRADYRRASFYAEPLWQGTPHRTTDYTNDPKPMMFRDMAPNPTRRIVRAACGSSLG</sequence>
<accession>A0A502DZQ8</accession>
<evidence type="ECO:0000256" key="1">
    <source>
        <dbReference type="SAM" id="SignalP"/>
    </source>
</evidence>
<dbReference type="AlphaFoldDB" id="A0A502DZQ8"/>
<dbReference type="OrthoDB" id="8856335at2"/>
<evidence type="ECO:0000313" key="3">
    <source>
        <dbReference type="EMBL" id="TPG30817.1"/>
    </source>
</evidence>